<dbReference type="InterPro" id="IPR014001">
    <property type="entry name" value="Helicase_ATP-bd"/>
</dbReference>
<gene>
    <name evidence="17" type="primary">DDX18</name>
    <name evidence="19" type="synonym">Ddx18</name>
</gene>
<dbReference type="FunFam" id="3.40.50.300:FF:000460">
    <property type="entry name" value="RNA helicase"/>
    <property type="match status" value="1"/>
</dbReference>
<reference evidence="17" key="1">
    <citation type="journal article" date="2017" name="G3 (Bethesda)">
        <title>De Novo Genome and Transcriptome Assembly of the Canadian Beaver (Castor canadensis).</title>
        <authorList>
            <person name="Lok S."/>
            <person name="Paton T.A."/>
            <person name="Wang Z."/>
            <person name="Kaur G."/>
            <person name="Walker S."/>
            <person name="Yuen R.K."/>
            <person name="Sung W.W."/>
            <person name="Whitney J."/>
            <person name="Buchanan J.A."/>
            <person name="Trost B."/>
            <person name="Singh N."/>
            <person name="Apresto B."/>
            <person name="Chen N."/>
            <person name="Coole M."/>
            <person name="Dawson T.J."/>
            <person name="Ho K.Y."/>
            <person name="Hu Z."/>
            <person name="Pullenayegum S."/>
            <person name="Samler K."/>
            <person name="Shipstone A."/>
            <person name="Tsoi F."/>
            <person name="Wang T."/>
            <person name="Pereira S.L."/>
            <person name="Rostami P."/>
            <person name="Ryan C.A."/>
            <person name="Tong A.H."/>
            <person name="Ng K."/>
            <person name="Sundaravadanam Y."/>
            <person name="Simpson J.T."/>
            <person name="Lim B.K."/>
            <person name="Engstrom M.D."/>
            <person name="Dutton C.J."/>
            <person name="Kerr K.C."/>
            <person name="Franke M."/>
            <person name="Rapley W."/>
            <person name="Wintle R.F."/>
            <person name="Scherer S.W."/>
        </authorList>
    </citation>
    <scope>NUCLEOTIDE SEQUENCE</scope>
    <source>
        <strain evidence="17">Ward</strain>
        <tissue evidence="17">Leukocyte</tissue>
    </source>
</reference>
<dbReference type="EC" id="3.6.4.13" evidence="13"/>
<comment type="domain">
    <text evidence="13">The Q motif is unique to and characteristic of the DEAD box family of RNA helicases and controls ATP binding and hydrolysis.</text>
</comment>
<keyword evidence="4 12" id="KW-0347">Helicase</keyword>
<dbReference type="GO" id="GO:0003724">
    <property type="term" value="F:RNA helicase activity"/>
    <property type="evidence" value="ECO:0007669"/>
    <property type="project" value="UniProtKB-EC"/>
</dbReference>
<comment type="catalytic activity">
    <reaction evidence="9 13">
        <text>ATP + H2O = ADP + phosphate + H(+)</text>
        <dbReference type="Rhea" id="RHEA:13065"/>
        <dbReference type="ChEBI" id="CHEBI:15377"/>
        <dbReference type="ChEBI" id="CHEBI:15378"/>
        <dbReference type="ChEBI" id="CHEBI:30616"/>
        <dbReference type="ChEBI" id="CHEBI:43474"/>
        <dbReference type="ChEBI" id="CHEBI:456216"/>
        <dbReference type="EC" id="3.6.4.13"/>
    </reaction>
</comment>
<dbReference type="InterPro" id="IPR000629">
    <property type="entry name" value="RNA-helicase_DEAD-box_CS"/>
</dbReference>
<keyword evidence="18" id="KW-1185">Reference proteome</keyword>
<evidence type="ECO:0000256" key="9">
    <source>
        <dbReference type="ARBA" id="ARBA00047984"/>
    </source>
</evidence>
<evidence type="ECO:0000256" key="3">
    <source>
        <dbReference type="ARBA" id="ARBA00022801"/>
    </source>
</evidence>
<comment type="function">
    <text evidence="10">ATP-dependent RNA helicase that plays a role in the regulation of R-loop homeostasis in both endogenous R-loop-prone regions and at sites of DNA damage. At endogenous loci such as actively transcribed genes, may act as a helicase to resolve the formation of R-loop during transcription and prevent the interference of R-loop with DNA-replication machinery. Also participates in the removal of DNA-lesion-associated R-loop. Plays an essential role for establishing pluripotency during embryogenesis and for pluripotency maintenance in embryonic stem cells. Mechanistically, prevents the polycomb repressive complex 2 (PRC2) from accessing rDNA loci and protects the active chromatin status in nucleolus.</text>
</comment>
<name>A0A250YKL0_CASCN</name>
<dbReference type="SUPFAM" id="SSF52540">
    <property type="entry name" value="P-loop containing nucleoside triphosphate hydrolases"/>
    <property type="match status" value="1"/>
</dbReference>
<keyword evidence="3 12" id="KW-0378">Hydrolase</keyword>
<comment type="function">
    <text evidence="13">RNA helicase.</text>
</comment>
<dbReference type="Gene3D" id="3.40.50.300">
    <property type="entry name" value="P-loop containing nucleotide triphosphate hydrolases"/>
    <property type="match status" value="2"/>
</dbReference>
<dbReference type="InterPro" id="IPR011545">
    <property type="entry name" value="DEAD/DEAH_box_helicase_dom"/>
</dbReference>
<protein>
    <recommendedName>
        <fullName evidence="13">ATP-dependent RNA helicase</fullName>
        <ecNumber evidence="13">3.6.4.13</ecNumber>
    </recommendedName>
</protein>
<keyword evidence="5 12" id="KW-0067">ATP-binding</keyword>
<dbReference type="PROSITE" id="PS51194">
    <property type="entry name" value="HELICASE_CTER"/>
    <property type="match status" value="1"/>
</dbReference>
<dbReference type="RefSeq" id="XP_073926668.1">
    <property type="nucleotide sequence ID" value="XM_074070567.1"/>
</dbReference>
<dbReference type="FunFam" id="3.40.50.300:FF:000379">
    <property type="entry name" value="RNA helicase"/>
    <property type="match status" value="1"/>
</dbReference>
<keyword evidence="6 13" id="KW-0694">RNA-binding</keyword>
<feature type="region of interest" description="Disordered" evidence="14">
    <location>
        <begin position="73"/>
        <end position="164"/>
    </location>
</feature>
<feature type="compositionally biased region" description="Basic and acidic residues" evidence="14">
    <location>
        <begin position="118"/>
        <end position="150"/>
    </location>
</feature>
<evidence type="ECO:0000259" key="15">
    <source>
        <dbReference type="PROSITE" id="PS51192"/>
    </source>
</evidence>
<evidence type="ECO:0000256" key="4">
    <source>
        <dbReference type="ARBA" id="ARBA00022806"/>
    </source>
</evidence>
<dbReference type="AlphaFoldDB" id="A0A250YKL0"/>
<evidence type="ECO:0000256" key="7">
    <source>
        <dbReference type="ARBA" id="ARBA00023242"/>
    </source>
</evidence>
<dbReference type="RefSeq" id="XP_073926669.1">
    <property type="nucleotide sequence ID" value="XM_074070568.1"/>
</dbReference>
<evidence type="ECO:0000256" key="11">
    <source>
        <dbReference type="ARBA" id="ARBA00062957"/>
    </source>
</evidence>
<dbReference type="GO" id="GO:0016787">
    <property type="term" value="F:hydrolase activity"/>
    <property type="evidence" value="ECO:0007669"/>
    <property type="project" value="UniProtKB-KW"/>
</dbReference>
<dbReference type="Pfam" id="PF13959">
    <property type="entry name" value="CTE_SPB4"/>
    <property type="match status" value="1"/>
</dbReference>
<sequence>MSYLQMKLLRKKIEKRNLKLRQRNLKLQVGASDVSLSETQNGNMLEETVKVGKVKKIKKNSVNVGLSEVQNGDVSENTVENGKVKKSPQKSTILTNGETTTQSPNSESKKKKKKKRKMVNDAEPDTKKAKIEEGTKASEETEDSVEKPGNEEEDSEVPSLPLGLTGAFEDTSFASLTNLVNENTLKAIKEMGFTNMTEIQHKSIRPLLEGRDLLAAAKTGSGKTLAFLIPAIELIVKLKFMPRNGTGVLILSPTRELAMQTFGVLKELMTHHVHTYGLIMGGSNRSAEAQKLGNGINIIVATPGRLLDHMQNTPGFMYKNLQCLVIDEADRILDVGFEEELKQIIKLLPTRRQTMLFSATQTRKIEDLARISLKKEPLYVGVDDDKANATVDGLEQGYVVCPSEKRFLLLFTFLKKNRKKKVMVFFSSCKSVKYHYELLNYIDLPVLAIHGKQKQNKRTTTFFQFCNADSGILLCTDVAARGLDIPEVDWIVQYDPPDDPKEYIHRVGRTARGLNGRGHALLILRPEELGFLRYLKQSKVPLNEFDFSWSKISDIQSQLEKLIEKNYFLHKSAQEAYKSYIRAYDSHSLKQIFNVNNLNLPQVALSFGFKVPPFVDLNVKSNEGKLKKRGGGGGFGYQKTKKVEKSKIFKHISRKPSDSRQFSH</sequence>
<dbReference type="SMART" id="SM00490">
    <property type="entry name" value="HELICc"/>
    <property type="match status" value="1"/>
</dbReference>
<evidence type="ECO:0000256" key="8">
    <source>
        <dbReference type="ARBA" id="ARBA00024357"/>
    </source>
</evidence>
<dbReference type="CDD" id="cd17942">
    <property type="entry name" value="DEADc_DDX18"/>
    <property type="match status" value="1"/>
</dbReference>
<dbReference type="EMBL" id="GFFW01000630">
    <property type="protein sequence ID" value="JAV44158.1"/>
    <property type="molecule type" value="Transcribed_RNA"/>
</dbReference>
<dbReference type="RefSeq" id="XP_020027649.1">
    <property type="nucleotide sequence ID" value="XM_020172060.1"/>
</dbReference>
<dbReference type="Pfam" id="PF00271">
    <property type="entry name" value="Helicase_C"/>
    <property type="match status" value="1"/>
</dbReference>
<comment type="subcellular location">
    <subcellularLocation>
        <location evidence="1">Nucleus</location>
        <location evidence="1">Nucleolus</location>
    </subcellularLocation>
</comment>
<dbReference type="GO" id="GO:0003723">
    <property type="term" value="F:RNA binding"/>
    <property type="evidence" value="ECO:0007669"/>
    <property type="project" value="UniProtKB-UniRule"/>
</dbReference>
<dbReference type="GO" id="GO:0005524">
    <property type="term" value="F:ATP binding"/>
    <property type="evidence" value="ECO:0007669"/>
    <property type="project" value="UniProtKB-UniRule"/>
</dbReference>
<dbReference type="InterPro" id="IPR025313">
    <property type="entry name" value="SPB4-like_CTE"/>
</dbReference>
<dbReference type="GO" id="GO:0005730">
    <property type="term" value="C:nucleolus"/>
    <property type="evidence" value="ECO:0007669"/>
    <property type="project" value="UniProtKB-SubCell"/>
</dbReference>
<dbReference type="SMART" id="SM01178">
    <property type="entry name" value="DUF4217"/>
    <property type="match status" value="1"/>
</dbReference>
<dbReference type="CTD" id="8886"/>
<dbReference type="SMART" id="SM00487">
    <property type="entry name" value="DEXDc"/>
    <property type="match status" value="1"/>
</dbReference>
<proteinExistence type="inferred from homology"/>
<dbReference type="Proteomes" id="UP001732720">
    <property type="component" value="Chromosome 4"/>
</dbReference>
<dbReference type="InterPro" id="IPR001650">
    <property type="entry name" value="Helicase_C-like"/>
</dbReference>
<dbReference type="KEGG" id="ccan:109691845"/>
<dbReference type="GeneID" id="109691845"/>
<feature type="compositionally biased region" description="Polar residues" evidence="14">
    <location>
        <begin position="89"/>
        <end position="106"/>
    </location>
</feature>
<evidence type="ECO:0000256" key="6">
    <source>
        <dbReference type="ARBA" id="ARBA00022884"/>
    </source>
</evidence>
<feature type="domain" description="Helicase ATP-binding" evidence="15">
    <location>
        <begin position="204"/>
        <end position="379"/>
    </location>
</feature>
<feature type="domain" description="Helicase C-terminal" evidence="16">
    <location>
        <begin position="393"/>
        <end position="563"/>
    </location>
</feature>
<reference evidence="19" key="2">
    <citation type="submission" date="2025-04" db="UniProtKB">
        <authorList>
            <consortium name="RefSeq"/>
        </authorList>
    </citation>
    <scope>IDENTIFICATION</scope>
    <source>
        <tissue evidence="19">Leukocyte</tissue>
    </source>
</reference>
<keyword evidence="7" id="KW-0539">Nucleus</keyword>
<dbReference type="CDD" id="cd18787">
    <property type="entry name" value="SF2_C_DEAD"/>
    <property type="match status" value="1"/>
</dbReference>
<evidence type="ECO:0000256" key="13">
    <source>
        <dbReference type="RuleBase" id="RU365068"/>
    </source>
</evidence>
<dbReference type="InterPro" id="IPR044773">
    <property type="entry name" value="DDX18/Has1_DEADc"/>
</dbReference>
<evidence type="ECO:0000313" key="18">
    <source>
        <dbReference type="Proteomes" id="UP001732720"/>
    </source>
</evidence>
<evidence type="ECO:0000313" key="17">
    <source>
        <dbReference type="EMBL" id="JAV44158.1"/>
    </source>
</evidence>
<dbReference type="InterPro" id="IPR027417">
    <property type="entry name" value="P-loop_NTPase"/>
</dbReference>
<evidence type="ECO:0000259" key="16">
    <source>
        <dbReference type="PROSITE" id="PS51194"/>
    </source>
</evidence>
<accession>A0A250YKL0</accession>
<dbReference type="OrthoDB" id="10259640at2759"/>
<evidence type="ECO:0000256" key="5">
    <source>
        <dbReference type="ARBA" id="ARBA00022840"/>
    </source>
</evidence>
<comment type="similarity">
    <text evidence="8">Belongs to the DEAD box helicase family. DDX18/HAS1 subfamily.</text>
</comment>
<evidence type="ECO:0000256" key="1">
    <source>
        <dbReference type="ARBA" id="ARBA00004604"/>
    </source>
</evidence>
<dbReference type="PROSITE" id="PS51192">
    <property type="entry name" value="HELICASE_ATP_BIND_1"/>
    <property type="match status" value="1"/>
</dbReference>
<keyword evidence="2 12" id="KW-0547">Nucleotide-binding</keyword>
<evidence type="ECO:0000256" key="10">
    <source>
        <dbReference type="ARBA" id="ARBA00055930"/>
    </source>
</evidence>
<evidence type="ECO:0000313" key="19">
    <source>
        <dbReference type="RefSeq" id="XP_020027649.1"/>
    </source>
</evidence>
<dbReference type="Pfam" id="PF00270">
    <property type="entry name" value="DEAD"/>
    <property type="match status" value="1"/>
</dbReference>
<comment type="subunit">
    <text evidence="11">Interacts with NOL8; the interaction is RNA-dependent. Interacts with PRC2 complex components EZH2, SUZ2 and JARID2; these interactions prevent deposition of the repressive H3K27me3 mark onto rDNA in pluripotent cells.</text>
</comment>
<evidence type="ECO:0000256" key="14">
    <source>
        <dbReference type="SAM" id="MobiDB-lite"/>
    </source>
</evidence>
<dbReference type="PROSITE" id="PS00039">
    <property type="entry name" value="DEAD_ATP_HELICASE"/>
    <property type="match status" value="1"/>
</dbReference>
<evidence type="ECO:0000256" key="12">
    <source>
        <dbReference type="RuleBase" id="RU000492"/>
    </source>
</evidence>
<dbReference type="PANTHER" id="PTHR24031">
    <property type="entry name" value="RNA HELICASE"/>
    <property type="match status" value="1"/>
</dbReference>
<organism evidence="17">
    <name type="scientific">Castor canadensis</name>
    <name type="common">American beaver</name>
    <dbReference type="NCBI Taxonomy" id="51338"/>
    <lineage>
        <taxon>Eukaryota</taxon>
        <taxon>Metazoa</taxon>
        <taxon>Chordata</taxon>
        <taxon>Craniata</taxon>
        <taxon>Vertebrata</taxon>
        <taxon>Euteleostomi</taxon>
        <taxon>Mammalia</taxon>
        <taxon>Eutheria</taxon>
        <taxon>Euarchontoglires</taxon>
        <taxon>Glires</taxon>
        <taxon>Rodentia</taxon>
        <taxon>Castorimorpha</taxon>
        <taxon>Castoridae</taxon>
        <taxon>Castor</taxon>
    </lineage>
</organism>
<evidence type="ECO:0000256" key="2">
    <source>
        <dbReference type="ARBA" id="ARBA00022741"/>
    </source>
</evidence>